<dbReference type="STRING" id="1280847.SAMN04488036_103215"/>
<reference evidence="2" key="1">
    <citation type="submission" date="2016-10" db="EMBL/GenBank/DDBJ databases">
        <authorList>
            <person name="Varghese N."/>
            <person name="Submissions S."/>
        </authorList>
    </citation>
    <scope>NUCLEOTIDE SEQUENCE [LARGE SCALE GENOMIC DNA]</scope>
    <source>
        <strain evidence="2">DSM 28453</strain>
    </source>
</reference>
<sequence length="57" mass="6252">MGSISTLKAGREIGWRVAAVIKEVEAGSSGKEPLGFQFRRRLRKRAPFLIVDGPLAK</sequence>
<organism evidence="1 2">
    <name type="scientific">Shimia haliotis</name>
    <dbReference type="NCBI Taxonomy" id="1280847"/>
    <lineage>
        <taxon>Bacteria</taxon>
        <taxon>Pseudomonadati</taxon>
        <taxon>Pseudomonadota</taxon>
        <taxon>Alphaproteobacteria</taxon>
        <taxon>Rhodobacterales</taxon>
        <taxon>Roseobacteraceae</taxon>
    </lineage>
</organism>
<accession>A0A1I4DMV1</accession>
<keyword evidence="2" id="KW-1185">Reference proteome</keyword>
<evidence type="ECO:0000313" key="1">
    <source>
        <dbReference type="EMBL" id="SFK93396.1"/>
    </source>
</evidence>
<name>A0A1I4DMV1_9RHOB</name>
<proteinExistence type="predicted"/>
<protein>
    <submittedName>
        <fullName evidence="1">Uncharacterized protein</fullName>
    </submittedName>
</protein>
<dbReference type="AlphaFoldDB" id="A0A1I4DMV1"/>
<evidence type="ECO:0000313" key="2">
    <source>
        <dbReference type="Proteomes" id="UP000198851"/>
    </source>
</evidence>
<dbReference type="EMBL" id="FOSZ01000003">
    <property type="protein sequence ID" value="SFK93396.1"/>
    <property type="molecule type" value="Genomic_DNA"/>
</dbReference>
<dbReference type="Proteomes" id="UP000198851">
    <property type="component" value="Unassembled WGS sequence"/>
</dbReference>
<gene>
    <name evidence="1" type="ORF">SAMN04488036_103215</name>
</gene>